<dbReference type="PANTHER" id="PTHR37941:SF1">
    <property type="entry name" value="FUMARASE E-RELATED"/>
    <property type="match status" value="1"/>
</dbReference>
<evidence type="ECO:0000313" key="2">
    <source>
        <dbReference type="Proteomes" id="UP001228905"/>
    </source>
</evidence>
<evidence type="ECO:0000313" key="1">
    <source>
        <dbReference type="EMBL" id="MDQ0463014.1"/>
    </source>
</evidence>
<comment type="caution">
    <text evidence="1">The sequence shown here is derived from an EMBL/GenBank/DDBJ whole genome shotgun (WGS) entry which is preliminary data.</text>
</comment>
<dbReference type="PANTHER" id="PTHR37941">
    <property type="entry name" value="FUMARASE E-RELATED"/>
    <property type="match status" value="1"/>
</dbReference>
<dbReference type="InterPro" id="IPR038026">
    <property type="entry name" value="MtlR-like_sf"/>
</dbReference>
<protein>
    <recommendedName>
        <fullName evidence="3">Transcriptional regulator</fullName>
    </recommendedName>
</protein>
<dbReference type="RefSeq" id="WP_307346182.1">
    <property type="nucleotide sequence ID" value="NZ_JAUSVS010000001.1"/>
</dbReference>
<keyword evidence="2" id="KW-1185">Reference proteome</keyword>
<sequence length="194" mass="21540">MAKVSAYIQALKDHGRARPTDAAEIPAMLNDLMSESDRSAIILISTTVEDAIESELIRRMPGVADETAPYSLIFGSDGPVSTFSNKIKMGLAMGILSPDVRRQVDIVREIRNACAHARYPTSFETPAIIEACKHLLADMRVASEKEPTLRDYFIMKCMLITQYVVDGKWRTTSDDILDLLGDELPPSPETRPQQ</sequence>
<dbReference type="Gene3D" id="1.20.120.330">
    <property type="entry name" value="Nucleotidyltransferases domain 2"/>
    <property type="match status" value="1"/>
</dbReference>
<dbReference type="SUPFAM" id="SSF158668">
    <property type="entry name" value="MtlR-like"/>
    <property type="match status" value="1"/>
</dbReference>
<proteinExistence type="predicted"/>
<gene>
    <name evidence="1" type="ORF">QO010_000762</name>
</gene>
<organism evidence="1 2">
    <name type="scientific">Caulobacter ginsengisoli</name>
    <dbReference type="NCBI Taxonomy" id="400775"/>
    <lineage>
        <taxon>Bacteria</taxon>
        <taxon>Pseudomonadati</taxon>
        <taxon>Pseudomonadota</taxon>
        <taxon>Alphaproteobacteria</taxon>
        <taxon>Caulobacterales</taxon>
        <taxon>Caulobacteraceae</taxon>
        <taxon>Caulobacter</taxon>
    </lineage>
</organism>
<dbReference type="EMBL" id="JAUSVS010000001">
    <property type="protein sequence ID" value="MDQ0463014.1"/>
    <property type="molecule type" value="Genomic_DNA"/>
</dbReference>
<accession>A0ABU0ILY1</accession>
<name>A0ABU0ILY1_9CAUL</name>
<evidence type="ECO:0008006" key="3">
    <source>
        <dbReference type="Google" id="ProtNLM"/>
    </source>
</evidence>
<reference evidence="1 2" key="1">
    <citation type="submission" date="2023-07" db="EMBL/GenBank/DDBJ databases">
        <title>Genomic Encyclopedia of Type Strains, Phase IV (KMG-IV): sequencing the most valuable type-strain genomes for metagenomic binning, comparative biology and taxonomic classification.</title>
        <authorList>
            <person name="Goeker M."/>
        </authorList>
    </citation>
    <scope>NUCLEOTIDE SEQUENCE [LARGE SCALE GENOMIC DNA]</scope>
    <source>
        <strain evidence="1 2">DSM 18695</strain>
    </source>
</reference>
<dbReference type="Proteomes" id="UP001228905">
    <property type="component" value="Unassembled WGS sequence"/>
</dbReference>
<dbReference type="InterPro" id="IPR007761">
    <property type="entry name" value="MtlR-like"/>
</dbReference>